<dbReference type="CDD" id="cd16650">
    <property type="entry name" value="SP-RING_PIAS-like"/>
    <property type="match status" value="1"/>
</dbReference>
<proteinExistence type="predicted"/>
<feature type="compositionally biased region" description="Low complexity" evidence="5">
    <location>
        <begin position="530"/>
        <end position="540"/>
    </location>
</feature>
<dbReference type="STRING" id="35608.A0A2U1Q0T8"/>
<evidence type="ECO:0000256" key="5">
    <source>
        <dbReference type="SAM" id="MobiDB-lite"/>
    </source>
</evidence>
<keyword evidence="2 4" id="KW-0863">Zinc-finger</keyword>
<evidence type="ECO:0000256" key="1">
    <source>
        <dbReference type="ARBA" id="ARBA00022723"/>
    </source>
</evidence>
<organism evidence="7 8">
    <name type="scientific">Artemisia annua</name>
    <name type="common">Sweet wormwood</name>
    <dbReference type="NCBI Taxonomy" id="35608"/>
    <lineage>
        <taxon>Eukaryota</taxon>
        <taxon>Viridiplantae</taxon>
        <taxon>Streptophyta</taxon>
        <taxon>Embryophyta</taxon>
        <taxon>Tracheophyta</taxon>
        <taxon>Spermatophyta</taxon>
        <taxon>Magnoliopsida</taxon>
        <taxon>eudicotyledons</taxon>
        <taxon>Gunneridae</taxon>
        <taxon>Pentapetalae</taxon>
        <taxon>asterids</taxon>
        <taxon>campanulids</taxon>
        <taxon>Asterales</taxon>
        <taxon>Asteraceae</taxon>
        <taxon>Asteroideae</taxon>
        <taxon>Anthemideae</taxon>
        <taxon>Artemisiinae</taxon>
        <taxon>Artemisia</taxon>
    </lineage>
</organism>
<evidence type="ECO:0000313" key="8">
    <source>
        <dbReference type="Proteomes" id="UP000245207"/>
    </source>
</evidence>
<dbReference type="GO" id="GO:0016874">
    <property type="term" value="F:ligase activity"/>
    <property type="evidence" value="ECO:0007669"/>
    <property type="project" value="UniProtKB-KW"/>
</dbReference>
<comment type="caution">
    <text evidence="7">The sequence shown here is derived from an EMBL/GenBank/DDBJ whole genome shotgun (WGS) entry which is preliminary data.</text>
</comment>
<name>A0A2U1Q0T8_ARTAN</name>
<dbReference type="Pfam" id="PF02891">
    <property type="entry name" value="zf-MIZ"/>
    <property type="match status" value="1"/>
</dbReference>
<accession>A0A2U1Q0T8</accession>
<evidence type="ECO:0000259" key="6">
    <source>
        <dbReference type="PROSITE" id="PS51044"/>
    </source>
</evidence>
<evidence type="ECO:0000256" key="2">
    <source>
        <dbReference type="ARBA" id="ARBA00022771"/>
    </source>
</evidence>
<dbReference type="GO" id="GO:0061665">
    <property type="term" value="F:SUMO ligase activity"/>
    <property type="evidence" value="ECO:0007669"/>
    <property type="project" value="TreeGrafter"/>
</dbReference>
<dbReference type="OrthoDB" id="10263264at2759"/>
<evidence type="ECO:0000313" key="7">
    <source>
        <dbReference type="EMBL" id="PWA91585.1"/>
    </source>
</evidence>
<feature type="compositionally biased region" description="Pro residues" evidence="5">
    <location>
        <begin position="517"/>
        <end position="529"/>
    </location>
</feature>
<dbReference type="Proteomes" id="UP000245207">
    <property type="component" value="Unassembled WGS sequence"/>
</dbReference>
<sequence>MAEMYMMAAVAASRKRAASLEGVIKLVEAYIDHVSVLIRSGDINTPDVYNATCLTLGRCSAIGNCSTIETAIGVKVAPSSSHLHELLWIVKEVYRLKTQLLEPALMMLMIHIKSACQDGWFLDEDKDCLLRMADEASLGYFNLDNMDIEPTNEHTITISDIISRFYPRMTVEQILISFAVKAGEGPPEADFYIAPNTVPNQNVGKGPQLPSNVTKMVKDGVNNLQVFGEFDGDYVIALAYMNLISSSDSPQLQDYVYPRSSDVSSDCVITEEISLICPNSGCRISTPVKGHLCKHSQCFDYEFFMKANSIKPTWKCPLASCRKPISNLDIRIDQNFLKILNEVAENVSIVYISDEGSWTVDPSAIAQPAVTTPAVSPHIDKDTSLVSQGSGDMLNTPSPIQETRHHLDPVNSTPTQLSAEIKQQSSQGDQASEPESGSSITKRARSTFNRARRAIVVIPVQLTPPSTAPVAMQLRNRSKPIVGTTNQDQDTTPAAAVKLRRGRKQRKISTLCQSAPTPSPAPVPTPTPAPAVTRPASPVRLQEPSEDAVSCVRMRGGLEGEKLEAARLALLAPPKQPIDAADPWSIPSSTIPMEVLMSRPPISNSSN</sequence>
<dbReference type="PANTHER" id="PTHR10782:SF82">
    <property type="entry name" value="ZINC FINGER, MIZ-TYPE, ZINC FINGER, RING_FYVE_PHD-TYPE, E3 SUMO PROTEIN LIGASE-RELATED"/>
    <property type="match status" value="1"/>
</dbReference>
<keyword evidence="8" id="KW-1185">Reference proteome</keyword>
<dbReference type="InterPro" id="IPR013083">
    <property type="entry name" value="Znf_RING/FYVE/PHD"/>
</dbReference>
<dbReference type="GO" id="GO:0016925">
    <property type="term" value="P:protein sumoylation"/>
    <property type="evidence" value="ECO:0007669"/>
    <property type="project" value="TreeGrafter"/>
</dbReference>
<feature type="region of interest" description="Disordered" evidence="5">
    <location>
        <begin position="371"/>
        <end position="446"/>
    </location>
</feature>
<feature type="domain" description="SP-RING-type" evidence="6">
    <location>
        <begin position="259"/>
        <end position="345"/>
    </location>
</feature>
<dbReference type="InterPro" id="IPR004181">
    <property type="entry name" value="Znf_MIZ"/>
</dbReference>
<gene>
    <name evidence="7" type="ORF">CTI12_AA007920</name>
</gene>
<dbReference type="EMBL" id="PKPP01000534">
    <property type="protein sequence ID" value="PWA91585.1"/>
    <property type="molecule type" value="Genomic_DNA"/>
</dbReference>
<keyword evidence="7" id="KW-0436">Ligase</keyword>
<protein>
    <submittedName>
        <fullName evidence="7">Zinc finger, MIZ-type, Zinc finger, RING/FYVE/PHD-type, E3 SUMO protein ligase</fullName>
    </submittedName>
</protein>
<evidence type="ECO:0000256" key="3">
    <source>
        <dbReference type="ARBA" id="ARBA00022833"/>
    </source>
</evidence>
<feature type="compositionally biased region" description="Polar residues" evidence="5">
    <location>
        <begin position="384"/>
        <end position="401"/>
    </location>
</feature>
<dbReference type="PANTHER" id="PTHR10782">
    <property type="entry name" value="ZINC FINGER MIZ DOMAIN-CONTAINING PROTEIN"/>
    <property type="match status" value="1"/>
</dbReference>
<keyword evidence="3" id="KW-0862">Zinc</keyword>
<evidence type="ECO:0000256" key="4">
    <source>
        <dbReference type="PROSITE-ProRule" id="PRU00452"/>
    </source>
</evidence>
<dbReference type="AlphaFoldDB" id="A0A2U1Q0T8"/>
<dbReference type="GO" id="GO:0008270">
    <property type="term" value="F:zinc ion binding"/>
    <property type="evidence" value="ECO:0007669"/>
    <property type="project" value="UniProtKB-KW"/>
</dbReference>
<dbReference type="PROSITE" id="PS51044">
    <property type="entry name" value="ZF_SP_RING"/>
    <property type="match status" value="1"/>
</dbReference>
<dbReference type="Gene3D" id="3.30.40.10">
    <property type="entry name" value="Zinc/RING finger domain, C3HC4 (zinc finger)"/>
    <property type="match status" value="1"/>
</dbReference>
<dbReference type="GO" id="GO:0000785">
    <property type="term" value="C:chromatin"/>
    <property type="evidence" value="ECO:0007669"/>
    <property type="project" value="TreeGrafter"/>
</dbReference>
<feature type="compositionally biased region" description="Polar residues" evidence="5">
    <location>
        <begin position="410"/>
        <end position="441"/>
    </location>
</feature>
<reference evidence="7 8" key="1">
    <citation type="journal article" date="2018" name="Mol. Plant">
        <title>The genome of Artemisia annua provides insight into the evolution of Asteraceae family and artemisinin biosynthesis.</title>
        <authorList>
            <person name="Shen Q."/>
            <person name="Zhang L."/>
            <person name="Liao Z."/>
            <person name="Wang S."/>
            <person name="Yan T."/>
            <person name="Shi P."/>
            <person name="Liu M."/>
            <person name="Fu X."/>
            <person name="Pan Q."/>
            <person name="Wang Y."/>
            <person name="Lv Z."/>
            <person name="Lu X."/>
            <person name="Zhang F."/>
            <person name="Jiang W."/>
            <person name="Ma Y."/>
            <person name="Chen M."/>
            <person name="Hao X."/>
            <person name="Li L."/>
            <person name="Tang Y."/>
            <person name="Lv G."/>
            <person name="Zhou Y."/>
            <person name="Sun X."/>
            <person name="Brodelius P.E."/>
            <person name="Rose J.K.C."/>
            <person name="Tang K."/>
        </authorList>
    </citation>
    <scope>NUCLEOTIDE SEQUENCE [LARGE SCALE GENOMIC DNA]</scope>
    <source>
        <strain evidence="8">cv. Huhao1</strain>
        <tissue evidence="7">Leaf</tissue>
    </source>
</reference>
<feature type="region of interest" description="Disordered" evidence="5">
    <location>
        <begin position="499"/>
        <end position="548"/>
    </location>
</feature>
<keyword evidence="1" id="KW-0479">Metal-binding</keyword>